<evidence type="ECO:0000256" key="2">
    <source>
        <dbReference type="ARBA" id="ARBA00022857"/>
    </source>
</evidence>
<evidence type="ECO:0000259" key="4">
    <source>
        <dbReference type="Pfam" id="PF00248"/>
    </source>
</evidence>
<dbReference type="PANTHER" id="PTHR43827">
    <property type="entry name" value="2,5-DIKETO-D-GLUCONIC ACID REDUCTASE"/>
    <property type="match status" value="1"/>
</dbReference>
<dbReference type="EMBL" id="MTYH01000140">
    <property type="protein sequence ID" value="PNP37646.1"/>
    <property type="molecule type" value="Genomic_DNA"/>
</dbReference>
<dbReference type="AlphaFoldDB" id="A0A2K0SWI8"/>
<dbReference type="PANTHER" id="PTHR43827:SF3">
    <property type="entry name" value="NADP-DEPENDENT OXIDOREDUCTASE DOMAIN-CONTAINING PROTEIN"/>
    <property type="match status" value="1"/>
</dbReference>
<gene>
    <name evidence="5" type="ORF">TGAMA5MH_10414</name>
</gene>
<sequence length="152" mass="16944">MDIPLLPLCVGNQIPMLALGIGTAWFKEAGDTRFDQRPVDLIKKAIEKGFYHLDCSEIYGTEEEAGRAIQELGVLRKKLFITNKVDQGINNIPAAIEKSLEILHTNYFDLCVSVSDRQIDFAAEELVAVIWFISHSLPSRIPTTSVHGSQCK</sequence>
<evidence type="ECO:0000313" key="6">
    <source>
        <dbReference type="Proteomes" id="UP000236546"/>
    </source>
</evidence>
<dbReference type="Pfam" id="PF00248">
    <property type="entry name" value="Aldo_ket_red"/>
    <property type="match status" value="1"/>
</dbReference>
<dbReference type="InterPro" id="IPR020471">
    <property type="entry name" value="AKR"/>
</dbReference>
<feature type="domain" description="NADP-dependent oxidoreductase" evidence="4">
    <location>
        <begin position="19"/>
        <end position="111"/>
    </location>
</feature>
<reference evidence="5 6" key="1">
    <citation type="submission" date="2017-02" db="EMBL/GenBank/DDBJ databases">
        <title>Genomes of Trichoderma spp. with biocontrol activity.</title>
        <authorList>
            <person name="Gardiner D."/>
            <person name="Kazan K."/>
            <person name="Vos C."/>
            <person name="Harvey P."/>
        </authorList>
    </citation>
    <scope>NUCLEOTIDE SEQUENCE [LARGE SCALE GENOMIC DNA]</scope>
    <source>
        <strain evidence="5 6">A5MH</strain>
    </source>
</reference>
<dbReference type="InterPro" id="IPR023210">
    <property type="entry name" value="NADP_OxRdtase_dom"/>
</dbReference>
<dbReference type="SUPFAM" id="SSF51430">
    <property type="entry name" value="NAD(P)-linked oxidoreductase"/>
    <property type="match status" value="1"/>
</dbReference>
<comment type="caution">
    <text evidence="5">The sequence shown here is derived from an EMBL/GenBank/DDBJ whole genome shotgun (WGS) entry which is preliminary data.</text>
</comment>
<dbReference type="PRINTS" id="PR00069">
    <property type="entry name" value="ALDKETRDTASE"/>
</dbReference>
<proteinExistence type="inferred from homology"/>
<accession>A0A2K0SWI8</accession>
<dbReference type="GO" id="GO:0016616">
    <property type="term" value="F:oxidoreductase activity, acting on the CH-OH group of donors, NAD or NADP as acceptor"/>
    <property type="evidence" value="ECO:0007669"/>
    <property type="project" value="UniProtKB-ARBA"/>
</dbReference>
<keyword evidence="3" id="KW-0560">Oxidoreductase</keyword>
<evidence type="ECO:0000256" key="1">
    <source>
        <dbReference type="ARBA" id="ARBA00007905"/>
    </source>
</evidence>
<dbReference type="InterPro" id="IPR036812">
    <property type="entry name" value="NAD(P)_OxRdtase_dom_sf"/>
</dbReference>
<keyword evidence="2" id="KW-0521">NADP</keyword>
<dbReference type="Gene3D" id="3.20.20.100">
    <property type="entry name" value="NADP-dependent oxidoreductase domain"/>
    <property type="match status" value="1"/>
</dbReference>
<name>A0A2K0SWI8_9HYPO</name>
<dbReference type="Proteomes" id="UP000236546">
    <property type="component" value="Unassembled WGS sequence"/>
</dbReference>
<organism evidence="5 6">
    <name type="scientific">Trichoderma gamsii</name>
    <dbReference type="NCBI Taxonomy" id="398673"/>
    <lineage>
        <taxon>Eukaryota</taxon>
        <taxon>Fungi</taxon>
        <taxon>Dikarya</taxon>
        <taxon>Ascomycota</taxon>
        <taxon>Pezizomycotina</taxon>
        <taxon>Sordariomycetes</taxon>
        <taxon>Hypocreomycetidae</taxon>
        <taxon>Hypocreales</taxon>
        <taxon>Hypocreaceae</taxon>
        <taxon>Trichoderma</taxon>
    </lineage>
</organism>
<dbReference type="OrthoDB" id="416253at2759"/>
<protein>
    <recommendedName>
        <fullName evidence="4">NADP-dependent oxidoreductase domain-containing protein</fullName>
    </recommendedName>
</protein>
<evidence type="ECO:0000256" key="3">
    <source>
        <dbReference type="ARBA" id="ARBA00023002"/>
    </source>
</evidence>
<comment type="similarity">
    <text evidence="1">Belongs to the aldo/keto reductase family.</text>
</comment>
<evidence type="ECO:0000313" key="5">
    <source>
        <dbReference type="EMBL" id="PNP37646.1"/>
    </source>
</evidence>